<reference evidence="1" key="1">
    <citation type="submission" date="2022-07" db="EMBL/GenBank/DDBJ databases">
        <title>Phylogenomic reconstructions and comparative analyses of Kickxellomycotina fungi.</title>
        <authorList>
            <person name="Reynolds N.K."/>
            <person name="Stajich J.E."/>
            <person name="Barry K."/>
            <person name="Grigoriev I.V."/>
            <person name="Crous P."/>
            <person name="Smith M.E."/>
        </authorList>
    </citation>
    <scope>NUCLEOTIDE SEQUENCE</scope>
    <source>
        <strain evidence="1">NRRL 3115</strain>
    </source>
</reference>
<evidence type="ECO:0000313" key="2">
    <source>
        <dbReference type="Proteomes" id="UP001151518"/>
    </source>
</evidence>
<dbReference type="AlphaFoldDB" id="A0A9W8G2C1"/>
<organism evidence="1 2">
    <name type="scientific">Coemansia spiralis</name>
    <dbReference type="NCBI Taxonomy" id="417178"/>
    <lineage>
        <taxon>Eukaryota</taxon>
        <taxon>Fungi</taxon>
        <taxon>Fungi incertae sedis</taxon>
        <taxon>Zoopagomycota</taxon>
        <taxon>Kickxellomycotina</taxon>
        <taxon>Kickxellomycetes</taxon>
        <taxon>Kickxellales</taxon>
        <taxon>Kickxellaceae</taxon>
        <taxon>Coemansia</taxon>
    </lineage>
</organism>
<sequence>MTASKTLPLSMVHTILLYAVRRSTCSFENDEQLYFPCGVDWMAGQVCHEWRRVALRIMYSTCHATIKEAAENITVGPLLDLSQIAKAGYSVLEHTSKVCMYVDCSDIFSGKAQHMLLSPRLSKLGFPHATGLELHVHNFGRLKLDCPKEAFVHAIGFCRRIKAMLPAAETLDMVYGSNYIIADMQFGALFQKFIKEMGNDKSKVTMCCSSIPIPHARPEDIHAGLTSLVYRWDNTYGKSIPLVHRNAASLVSLKVIHACTSSFDKLFMVQEQEHVTYPALQTLEIVPESTSTSVLSRQKFLGLMPFPALKRLNLQTAYPFADDVLFRGNSKTLHSLTIRLDEETALLLCSSGTFANRSYKRLADVRIMSGAGKTGEDKHSAISLYMQLVLAILPTVGRLRIEHEEIAAALVSEVPEAQEFKRIHSLHLKQEASLTDILRLLMVMPGLVQLEAAFSGLGREFKDLDDAGRLSLVESRYARLAGSSFSRLVVRSGGRASMNALVTSAVLLAAVCPRLKKVGASDSSSSSSSNAQEFNEGIGKLLHGTESYKKHAAAIKQLLIPESPT</sequence>
<dbReference type="Proteomes" id="UP001151518">
    <property type="component" value="Unassembled WGS sequence"/>
</dbReference>
<evidence type="ECO:0000313" key="1">
    <source>
        <dbReference type="EMBL" id="KAJ2670143.1"/>
    </source>
</evidence>
<protein>
    <submittedName>
        <fullName evidence="1">Uncharacterized protein</fullName>
    </submittedName>
</protein>
<accession>A0A9W8G2C1</accession>
<dbReference type="OrthoDB" id="5529877at2759"/>
<gene>
    <name evidence="1" type="ORF">GGI25_005932</name>
</gene>
<name>A0A9W8G2C1_9FUNG</name>
<dbReference type="EMBL" id="JANBTW010000131">
    <property type="protein sequence ID" value="KAJ2670143.1"/>
    <property type="molecule type" value="Genomic_DNA"/>
</dbReference>
<comment type="caution">
    <text evidence="1">The sequence shown here is derived from an EMBL/GenBank/DDBJ whole genome shotgun (WGS) entry which is preliminary data.</text>
</comment>
<proteinExistence type="predicted"/>